<accession>A0A344LVZ0</accession>
<gene>
    <name evidence="2" type="ORF">HYN86_16375</name>
</gene>
<proteinExistence type="predicted"/>
<evidence type="ECO:0000256" key="1">
    <source>
        <dbReference type="SAM" id="SignalP"/>
    </source>
</evidence>
<protein>
    <submittedName>
        <fullName evidence="2">T9SS C-terminal target domain-containing protein</fullName>
    </submittedName>
</protein>
<sequence>MKKLFLTSVLLFPIHSVLFSNPIPAHFAANSGVSTYQAVEATTLPKTTNAYQVESHRVWINLTNSNGVFKQILIAYITGATNGWDINYDAVTMDANKLADFYSINAGKKLVIQGRALPFDPSDVVPLGYRSSFDGNMTIAIDHADGMLVTQNIYLHDKETGTIHNLKDGGYTFSTLSGVFKDRFSITYGGDKKLGVDDFNNVQHKITVASKDKIISLKSDQTALKEVSVFDITGRLLYNNPKIGTSELEISSIQSGPQILLVKTTLDDGHMMTKKVLF</sequence>
<evidence type="ECO:0000313" key="2">
    <source>
        <dbReference type="EMBL" id="AXB58082.1"/>
    </source>
</evidence>
<dbReference type="EMBL" id="CP030261">
    <property type="protein sequence ID" value="AXB58082.1"/>
    <property type="molecule type" value="Genomic_DNA"/>
</dbReference>
<evidence type="ECO:0000313" key="3">
    <source>
        <dbReference type="Proteomes" id="UP000251561"/>
    </source>
</evidence>
<feature type="signal peptide" evidence="1">
    <location>
        <begin position="1"/>
        <end position="25"/>
    </location>
</feature>
<reference evidence="2 3" key="1">
    <citation type="submission" date="2018-06" db="EMBL/GenBank/DDBJ databases">
        <title>Genome sequencing of Flavobacterium.</title>
        <authorList>
            <person name="Baek M.-G."/>
            <person name="Yi H."/>
        </authorList>
    </citation>
    <scope>NUCLEOTIDE SEQUENCE [LARGE SCALE GENOMIC DNA]</scope>
    <source>
        <strain evidence="2 3">HYN0086</strain>
    </source>
</reference>
<organism evidence="2 3">
    <name type="scientific">Flavobacterium fluviale</name>
    <dbReference type="NCBI Taxonomy" id="2249356"/>
    <lineage>
        <taxon>Bacteria</taxon>
        <taxon>Pseudomonadati</taxon>
        <taxon>Bacteroidota</taxon>
        <taxon>Flavobacteriia</taxon>
        <taxon>Flavobacteriales</taxon>
        <taxon>Flavobacteriaceae</taxon>
        <taxon>Flavobacterium</taxon>
    </lineage>
</organism>
<dbReference type="NCBIfam" id="NF033708">
    <property type="entry name" value="T9SS_Cterm_ChiA"/>
    <property type="match status" value="1"/>
</dbReference>
<dbReference type="RefSeq" id="WP_113679011.1">
    <property type="nucleotide sequence ID" value="NZ_CP030261.1"/>
</dbReference>
<keyword evidence="1" id="KW-0732">Signal</keyword>
<dbReference type="KEGG" id="ffl:HYN86_16375"/>
<keyword evidence="3" id="KW-1185">Reference proteome</keyword>
<dbReference type="AlphaFoldDB" id="A0A344LVZ0"/>
<feature type="chain" id="PRO_5016913579" evidence="1">
    <location>
        <begin position="26"/>
        <end position="278"/>
    </location>
</feature>
<dbReference type="OrthoDB" id="1652165at2"/>
<name>A0A344LVZ0_9FLAO</name>
<dbReference type="Proteomes" id="UP000251561">
    <property type="component" value="Chromosome"/>
</dbReference>